<evidence type="ECO:0000256" key="11">
    <source>
        <dbReference type="SAM" id="Phobius"/>
    </source>
</evidence>
<dbReference type="SUPFAM" id="SSF160909">
    <property type="entry name" value="ATP12-like"/>
    <property type="match status" value="1"/>
</dbReference>
<gene>
    <name evidence="12" type="ORF">Fcan01_03771</name>
</gene>
<dbReference type="Gene3D" id="3.30.2180.10">
    <property type="entry name" value="ATP12-like"/>
    <property type="match status" value="1"/>
</dbReference>
<evidence type="ECO:0000256" key="4">
    <source>
        <dbReference type="ARBA" id="ARBA00022475"/>
    </source>
</evidence>
<keyword evidence="10" id="KW-0143">Chaperone</keyword>
<feature type="transmembrane region" description="Helical" evidence="11">
    <location>
        <begin position="375"/>
        <end position="396"/>
    </location>
</feature>
<evidence type="ECO:0000313" key="13">
    <source>
        <dbReference type="Proteomes" id="UP000198287"/>
    </source>
</evidence>
<dbReference type="AlphaFoldDB" id="A0A226EYS5"/>
<keyword evidence="6" id="KW-0809">Transit peptide</keyword>
<dbReference type="Pfam" id="PF08395">
    <property type="entry name" value="7tm_7"/>
    <property type="match status" value="1"/>
</dbReference>
<evidence type="ECO:0000256" key="5">
    <source>
        <dbReference type="ARBA" id="ARBA00022692"/>
    </source>
</evidence>
<evidence type="ECO:0000256" key="3">
    <source>
        <dbReference type="ARBA" id="ARBA00008231"/>
    </source>
</evidence>
<dbReference type="PANTHER" id="PTHR21013">
    <property type="entry name" value="ATP SYNTHASE MITOCHONDRIAL F1 COMPLEX ASSEMBLY FACTOR 2/ATP12 PROTEIN, MITOCHONDRIAL PRECURSOR"/>
    <property type="match status" value="1"/>
</dbReference>
<dbReference type="GO" id="GO:0050909">
    <property type="term" value="P:sensory perception of taste"/>
    <property type="evidence" value="ECO:0007669"/>
    <property type="project" value="InterPro"/>
</dbReference>
<accession>A0A226EYS5</accession>
<dbReference type="Gene3D" id="1.10.3580.10">
    <property type="entry name" value="ATP12 ATPase"/>
    <property type="match status" value="1"/>
</dbReference>
<keyword evidence="7 11" id="KW-1133">Transmembrane helix</keyword>
<comment type="caution">
    <text evidence="12">The sequence shown here is derived from an EMBL/GenBank/DDBJ whole genome shotgun (WGS) entry which is preliminary data.</text>
</comment>
<comment type="subcellular location">
    <subcellularLocation>
        <location evidence="2">Cell membrane</location>
        <topology evidence="2">Multi-pass membrane protein</topology>
    </subcellularLocation>
    <subcellularLocation>
        <location evidence="1">Mitochondrion</location>
    </subcellularLocation>
</comment>
<dbReference type="Proteomes" id="UP000198287">
    <property type="component" value="Unassembled WGS sequence"/>
</dbReference>
<protein>
    <submittedName>
        <fullName evidence="12">ATP synthase mitochondrial F1 complex assembly factor 2</fullName>
    </submittedName>
</protein>
<dbReference type="STRING" id="158441.A0A226EYS5"/>
<feature type="transmembrane region" description="Helical" evidence="11">
    <location>
        <begin position="546"/>
        <end position="567"/>
    </location>
</feature>
<dbReference type="InterPro" id="IPR042272">
    <property type="entry name" value="ATP12_ATP_synth-F1-assembly_N"/>
</dbReference>
<evidence type="ECO:0000256" key="9">
    <source>
        <dbReference type="ARBA" id="ARBA00023136"/>
    </source>
</evidence>
<organism evidence="12 13">
    <name type="scientific">Folsomia candida</name>
    <name type="common">Springtail</name>
    <dbReference type="NCBI Taxonomy" id="158441"/>
    <lineage>
        <taxon>Eukaryota</taxon>
        <taxon>Metazoa</taxon>
        <taxon>Ecdysozoa</taxon>
        <taxon>Arthropoda</taxon>
        <taxon>Hexapoda</taxon>
        <taxon>Collembola</taxon>
        <taxon>Entomobryomorpha</taxon>
        <taxon>Isotomoidea</taxon>
        <taxon>Isotomidae</taxon>
        <taxon>Proisotominae</taxon>
        <taxon>Folsomia</taxon>
    </lineage>
</organism>
<evidence type="ECO:0000256" key="7">
    <source>
        <dbReference type="ARBA" id="ARBA00022989"/>
    </source>
</evidence>
<evidence type="ECO:0000256" key="1">
    <source>
        <dbReference type="ARBA" id="ARBA00004173"/>
    </source>
</evidence>
<name>A0A226EYS5_FOLCA</name>
<dbReference type="InterPro" id="IPR011419">
    <property type="entry name" value="ATP12_ATP_synth-F1-assembly"/>
</dbReference>
<reference evidence="12 13" key="1">
    <citation type="submission" date="2015-12" db="EMBL/GenBank/DDBJ databases">
        <title>The genome of Folsomia candida.</title>
        <authorList>
            <person name="Faddeeva A."/>
            <person name="Derks M.F."/>
            <person name="Anvar Y."/>
            <person name="Smit S."/>
            <person name="Van Straalen N."/>
            <person name="Roelofs D."/>
        </authorList>
    </citation>
    <scope>NUCLEOTIDE SEQUENCE [LARGE SCALE GENOMIC DNA]</scope>
    <source>
        <strain evidence="12 13">VU population</strain>
        <tissue evidence="12">Whole body</tissue>
    </source>
</reference>
<dbReference type="GO" id="GO:0033615">
    <property type="term" value="P:mitochondrial proton-transporting ATP synthase complex assembly"/>
    <property type="evidence" value="ECO:0007669"/>
    <property type="project" value="TreeGrafter"/>
</dbReference>
<dbReference type="GO" id="GO:0005739">
    <property type="term" value="C:mitochondrion"/>
    <property type="evidence" value="ECO:0007669"/>
    <property type="project" value="UniProtKB-SubCell"/>
</dbReference>
<keyword evidence="4" id="KW-1003">Cell membrane</keyword>
<comment type="similarity">
    <text evidence="3">Belongs to the ATP12 family.</text>
</comment>
<dbReference type="Pfam" id="PF07542">
    <property type="entry name" value="ATP12"/>
    <property type="match status" value="1"/>
</dbReference>
<evidence type="ECO:0000256" key="2">
    <source>
        <dbReference type="ARBA" id="ARBA00004651"/>
    </source>
</evidence>
<dbReference type="PANTHER" id="PTHR21013:SF10">
    <property type="entry name" value="ATP SYNTHASE MITOCHONDRIAL F1 COMPLEX ASSEMBLY FACTOR 2"/>
    <property type="match status" value="1"/>
</dbReference>
<keyword evidence="13" id="KW-1185">Reference proteome</keyword>
<sequence>MANSTGLVRSILKGTLSTTKRFRISPLDRRFPLAAQYISKRFYSPEPVRRFYGDVTVVPIQTASRGSPGTWGVNLDKRALRTPSKKLFEVDNEAVALAVANEWAVQRDIVMLNTMHMTALANTAIDNPFNKTKFSICNEMLSFLPLDTILYRSEENERLWELQRELWDPNLQWFQKAFQVKLPIVAGAITPPHIPDESLAVLRKELMSYRFDALLGLQFAAEALKSLILTMGVLKMHLSTEQGLRLSRLELDFQTQHWGNVEWSHDLENYDTMSRFSCGMMFFSLNTFAPFRYIEKVDPETTLAFEKKSTSHHKMAANKNWRKVNQVFSIDQKDALFQKSNTLELISKLDLTQTRHGSDANQPIESLQALRPFLLYYRLFGFLPISIHAGNCSVWFNRRGSLTWVFTVIAILIQSTMLIRAALMFVEGLTSTTMNTASLEVANANSIIYFGHTLAMTLVMCHRVHLLPSFFESCKSVEKLCVQYEQKNDKLVRHCWILFGCFSCTQLVGNSLYYYSQEINELQGEIYFNSSTLGVSYSFFEFYCDIGWTFGDTLIALMSLILTRFFIRLNKGISASKAQTVHEVERLRKDHRAIKDLVEQCNQVFAPIILVNFMGNVIYLLTRLYTGLFEDLQNPELIVRLESIYAFVYQIGKIMIPTWLAALLNETAAEAIDTVHDWPSLIELEETRNRMMVITRFISQLINDPVSLSGCGYFTITKSFLVTLISGLLTYEVIILQFQQSGL</sequence>
<evidence type="ECO:0000256" key="6">
    <source>
        <dbReference type="ARBA" id="ARBA00022946"/>
    </source>
</evidence>
<keyword evidence="8" id="KW-0496">Mitochondrion</keyword>
<dbReference type="OrthoDB" id="5800391at2759"/>
<dbReference type="GO" id="GO:0005886">
    <property type="term" value="C:plasma membrane"/>
    <property type="evidence" value="ECO:0007669"/>
    <property type="project" value="UniProtKB-SubCell"/>
</dbReference>
<feature type="transmembrane region" description="Helical" evidence="11">
    <location>
        <begin position="403"/>
        <end position="426"/>
    </location>
</feature>
<proteinExistence type="inferred from homology"/>
<keyword evidence="5 11" id="KW-0812">Transmembrane</keyword>
<dbReference type="EMBL" id="LNIX01000001">
    <property type="protein sequence ID" value="OXA61796.1"/>
    <property type="molecule type" value="Genomic_DNA"/>
</dbReference>
<evidence type="ECO:0000256" key="8">
    <source>
        <dbReference type="ARBA" id="ARBA00023128"/>
    </source>
</evidence>
<evidence type="ECO:0000313" key="12">
    <source>
        <dbReference type="EMBL" id="OXA61796.1"/>
    </source>
</evidence>
<dbReference type="InterPro" id="IPR023335">
    <property type="entry name" value="ATP12_ortho_dom_sf"/>
</dbReference>
<evidence type="ECO:0000256" key="10">
    <source>
        <dbReference type="ARBA" id="ARBA00023186"/>
    </source>
</evidence>
<dbReference type="InterPro" id="IPR013604">
    <property type="entry name" value="7TM_chemorcpt"/>
</dbReference>
<keyword evidence="9 11" id="KW-0472">Membrane</keyword>